<dbReference type="EMBL" id="JACHIA010000010">
    <property type="protein sequence ID" value="MBB6071797.1"/>
    <property type="molecule type" value="Genomic_DNA"/>
</dbReference>
<feature type="coiled-coil region" evidence="1">
    <location>
        <begin position="556"/>
        <end position="583"/>
    </location>
</feature>
<dbReference type="Proteomes" id="UP000582837">
    <property type="component" value="Unassembled WGS sequence"/>
</dbReference>
<dbReference type="InterPro" id="IPR051943">
    <property type="entry name" value="TRAFAC_Dynamin-like_GTPase"/>
</dbReference>
<dbReference type="RefSeq" id="WP_276510087.1">
    <property type="nucleotide sequence ID" value="NZ_JABDTL010000001.1"/>
</dbReference>
<dbReference type="SUPFAM" id="SSF52540">
    <property type="entry name" value="P-loop containing nucleoside triphosphate hydrolases"/>
    <property type="match status" value="1"/>
</dbReference>
<dbReference type="InterPro" id="IPR027417">
    <property type="entry name" value="P-loop_NTPase"/>
</dbReference>
<evidence type="ECO:0000259" key="3">
    <source>
        <dbReference type="Pfam" id="PF01926"/>
    </source>
</evidence>
<dbReference type="Pfam" id="PF01926">
    <property type="entry name" value="MMR_HSR1"/>
    <property type="match status" value="1"/>
</dbReference>
<name>A0A841H1B0_9BACT</name>
<evidence type="ECO:0000256" key="2">
    <source>
        <dbReference type="SAM" id="Phobius"/>
    </source>
</evidence>
<feature type="transmembrane region" description="Helical" evidence="2">
    <location>
        <begin position="487"/>
        <end position="504"/>
    </location>
</feature>
<keyword evidence="2" id="KW-0472">Membrane</keyword>
<keyword evidence="4" id="KW-0131">Cell cycle</keyword>
<keyword evidence="2" id="KW-0812">Transmembrane</keyword>
<comment type="caution">
    <text evidence="4">The sequence shown here is derived from an EMBL/GenBank/DDBJ whole genome shotgun (WGS) entry which is preliminary data.</text>
</comment>
<organism evidence="4 5">
    <name type="scientific">Longimicrobium terrae</name>
    <dbReference type="NCBI Taxonomy" id="1639882"/>
    <lineage>
        <taxon>Bacteria</taxon>
        <taxon>Pseudomonadati</taxon>
        <taxon>Gemmatimonadota</taxon>
        <taxon>Longimicrobiia</taxon>
        <taxon>Longimicrobiales</taxon>
        <taxon>Longimicrobiaceae</taxon>
        <taxon>Longimicrobium</taxon>
    </lineage>
</organism>
<dbReference type="PANTHER" id="PTHR43681">
    <property type="entry name" value="TRANSMEMBRANE GTPASE FZO"/>
    <property type="match status" value="1"/>
</dbReference>
<keyword evidence="2" id="KW-1133">Transmembrane helix</keyword>
<feature type="transmembrane region" description="Helical" evidence="2">
    <location>
        <begin position="459"/>
        <end position="481"/>
    </location>
</feature>
<keyword evidence="5" id="KW-1185">Reference proteome</keyword>
<reference evidence="4 5" key="1">
    <citation type="submission" date="2020-08" db="EMBL/GenBank/DDBJ databases">
        <title>Genomic Encyclopedia of Type Strains, Phase IV (KMG-IV): sequencing the most valuable type-strain genomes for metagenomic binning, comparative biology and taxonomic classification.</title>
        <authorList>
            <person name="Goeker M."/>
        </authorList>
    </citation>
    <scope>NUCLEOTIDE SEQUENCE [LARGE SCALE GENOMIC DNA]</scope>
    <source>
        <strain evidence="4 5">DSM 29007</strain>
    </source>
</reference>
<dbReference type="PANTHER" id="PTHR43681:SF1">
    <property type="entry name" value="SARCALUMENIN"/>
    <property type="match status" value="1"/>
</dbReference>
<gene>
    <name evidence="4" type="ORF">HNQ61_003436</name>
</gene>
<sequence length="586" mass="65143">MVIGKLLRRNRILGAREAEIRTREREMLDRLASALDRFGGDVDPSDRKHFDQAREQLSGLFLLVIAGEFNSGKSSFINALIGERVLPEGVTPTTDRINVLKWGEEVTEELVEAYLLERTHPADLLRDLSIVDTPGTNAVLREHEELTRDFVPRSDLVLFVTSADRPFTESERGFLQQIRAWGKKIVFIVNKIDILSAESDRAQVLAFVKENGTALLGEAPLVLPVSAKMAMASRASGDEATFAASGFPAVDDYLLNTLDQQERIRLKLLNPLNVGLTLASKYKETAFERLKVLAEDVATLQNIDVQLAAFHQEMLKDFGPRLGRLDALLSEMEVRGLNFFDETIRIGKIRELMRSDDVRRAFERDVVGDTPAKIDEEVGRIIDWIVERNLKLWQDITSYIERRQISRHRDGMIGEVGAGFSYNRQALLGSIGSAAREVVSGYNREAEARKLAEEVRGGAGTTMIAGVGAIGLGTLVATVITGAAADITGILMATALAVTGLYIIPARRRQAKQEFAKKVADLRRQLNDGLTRQVHTAVGDSQEKVNESIAPYRRFVEVQQQQLNEARSELVIAEDALLRLKTELTT</sequence>
<dbReference type="AlphaFoldDB" id="A0A841H1B0"/>
<evidence type="ECO:0000313" key="4">
    <source>
        <dbReference type="EMBL" id="MBB6071797.1"/>
    </source>
</evidence>
<evidence type="ECO:0000256" key="1">
    <source>
        <dbReference type="SAM" id="Coils"/>
    </source>
</evidence>
<keyword evidence="1" id="KW-0175">Coiled coil</keyword>
<dbReference type="CDD" id="cd09912">
    <property type="entry name" value="DLP_2"/>
    <property type="match status" value="1"/>
</dbReference>
<keyword evidence="4" id="KW-0132">Cell division</keyword>
<dbReference type="GO" id="GO:0005525">
    <property type="term" value="F:GTP binding"/>
    <property type="evidence" value="ECO:0007669"/>
    <property type="project" value="InterPro"/>
</dbReference>
<evidence type="ECO:0000313" key="5">
    <source>
        <dbReference type="Proteomes" id="UP000582837"/>
    </source>
</evidence>
<dbReference type="InterPro" id="IPR006073">
    <property type="entry name" value="GTP-bd"/>
</dbReference>
<dbReference type="GO" id="GO:0051301">
    <property type="term" value="P:cell division"/>
    <property type="evidence" value="ECO:0007669"/>
    <property type="project" value="UniProtKB-KW"/>
</dbReference>
<proteinExistence type="predicted"/>
<feature type="domain" description="G" evidence="3">
    <location>
        <begin position="64"/>
        <end position="191"/>
    </location>
</feature>
<dbReference type="Gene3D" id="3.40.50.300">
    <property type="entry name" value="P-loop containing nucleotide triphosphate hydrolases"/>
    <property type="match status" value="1"/>
</dbReference>
<accession>A0A841H1B0</accession>
<protein>
    <submittedName>
        <fullName evidence="4">GTP-binding protein EngB required for normal cell division</fullName>
    </submittedName>
</protein>